<dbReference type="EMBL" id="RBTL01000285">
    <property type="protein sequence ID" value="RMT60897.1"/>
    <property type="molecule type" value="Genomic_DNA"/>
</dbReference>
<feature type="domain" description="Minimal SLOG" evidence="2">
    <location>
        <begin position="6"/>
        <end position="109"/>
    </location>
</feature>
<dbReference type="RefSeq" id="WP_019331346.1">
    <property type="nucleotide sequence ID" value="NZ_BQUM01000152.1"/>
</dbReference>
<accession>A0A0Q0HZT4</accession>
<proteinExistence type="predicted"/>
<organism evidence="3 4">
    <name type="scientific">Pseudomonas syringae pv. theae</name>
    <dbReference type="NCBI Taxonomy" id="103985"/>
    <lineage>
        <taxon>Bacteria</taxon>
        <taxon>Pseudomonadati</taxon>
        <taxon>Pseudomonadota</taxon>
        <taxon>Gammaproteobacteria</taxon>
        <taxon>Pseudomonadales</taxon>
        <taxon>Pseudomonadaceae</taxon>
        <taxon>Pseudomonas</taxon>
        <taxon>Pseudomonas syringae</taxon>
    </lineage>
</organism>
<name>A0A0Q0HZT4_PSESX</name>
<comment type="caution">
    <text evidence="3">The sequence shown here is derived from an EMBL/GenBank/DDBJ whole genome shotgun (WGS) entry which is preliminary data.</text>
</comment>
<dbReference type="Pfam" id="PF22565">
    <property type="entry name" value="mSLOG"/>
    <property type="match status" value="1"/>
</dbReference>
<dbReference type="InterPro" id="IPR054452">
    <property type="entry name" value="mSLOG_dom"/>
</dbReference>
<dbReference type="Pfam" id="PF14216">
    <property type="entry name" value="DUF4326"/>
    <property type="match status" value="1"/>
</dbReference>
<sequence length="199" mass="22972">MIKEARVLIAYPIDFLSYSKFERKVDKIISSLKNVELFFVRDENGFIEKYSTAKGLLTVHFSSDEEALNFVTHAILFQDEERNCFFTLYDELLNKRIPTRLINLKITKVSNKDAGDSYDVYIGRGTLWGNPYQMGKEGTRDEVIAKFAYDFEKRFLKLPEKFDENIEKLRGKTLGCHCKPAACHGDVIANYLNSQDDGK</sequence>
<reference evidence="3 4" key="1">
    <citation type="submission" date="2018-08" db="EMBL/GenBank/DDBJ databases">
        <title>Recombination of ecologically and evolutionarily significant loci maintains genetic cohesion in the Pseudomonas syringae species complex.</title>
        <authorList>
            <person name="Dillon M."/>
            <person name="Thakur S."/>
            <person name="Almeida R.N.D."/>
            <person name="Weir B.S."/>
            <person name="Guttman D.S."/>
        </authorList>
    </citation>
    <scope>NUCLEOTIDE SEQUENCE [LARGE SCALE GENOMIC DNA]</scope>
    <source>
        <strain evidence="3 4">ICMP 3934</strain>
    </source>
</reference>
<dbReference type="InterPro" id="IPR025475">
    <property type="entry name" value="DUF4326"/>
</dbReference>
<dbReference type="Proteomes" id="UP000282636">
    <property type="component" value="Unassembled WGS sequence"/>
</dbReference>
<protein>
    <recommendedName>
        <fullName evidence="5">DUF4326 domain-containing protein</fullName>
    </recommendedName>
</protein>
<evidence type="ECO:0000259" key="1">
    <source>
        <dbReference type="Pfam" id="PF14216"/>
    </source>
</evidence>
<dbReference type="AlphaFoldDB" id="A0A0Q0HZT4"/>
<feature type="domain" description="DUF4326" evidence="1">
    <location>
        <begin position="112"/>
        <end position="189"/>
    </location>
</feature>
<evidence type="ECO:0008006" key="5">
    <source>
        <dbReference type="Google" id="ProtNLM"/>
    </source>
</evidence>
<gene>
    <name evidence="3" type="ORF">ALP44_01944</name>
</gene>
<evidence type="ECO:0000259" key="2">
    <source>
        <dbReference type="Pfam" id="PF22565"/>
    </source>
</evidence>
<evidence type="ECO:0000313" key="4">
    <source>
        <dbReference type="Proteomes" id="UP000282636"/>
    </source>
</evidence>
<evidence type="ECO:0000313" key="3">
    <source>
        <dbReference type="EMBL" id="RMT60897.1"/>
    </source>
</evidence>